<evidence type="ECO:0000313" key="1">
    <source>
        <dbReference type="EMBL" id="NIK87015.1"/>
    </source>
</evidence>
<keyword evidence="1" id="KW-0548">Nucleotidyltransferase</keyword>
<dbReference type="RefSeq" id="WP_167080230.1">
    <property type="nucleotide sequence ID" value="NZ_BAAADC010000001.1"/>
</dbReference>
<dbReference type="AlphaFoldDB" id="A0A846MUW2"/>
<organism evidence="1 2">
    <name type="scientific">Rhizomicrobium palustre</name>
    <dbReference type="NCBI Taxonomy" id="189966"/>
    <lineage>
        <taxon>Bacteria</taxon>
        <taxon>Pseudomonadati</taxon>
        <taxon>Pseudomonadota</taxon>
        <taxon>Alphaproteobacteria</taxon>
        <taxon>Micropepsales</taxon>
        <taxon>Micropepsaceae</taxon>
        <taxon>Rhizomicrobium</taxon>
    </lineage>
</organism>
<dbReference type="GO" id="GO:0006260">
    <property type="term" value="P:DNA replication"/>
    <property type="evidence" value="ECO:0007669"/>
    <property type="project" value="InterPro"/>
</dbReference>
<name>A0A846MUW2_9PROT</name>
<dbReference type="EC" id="2.7.7.7" evidence="1"/>
<keyword evidence="2" id="KW-1185">Reference proteome</keyword>
<dbReference type="InterPro" id="IPR007459">
    <property type="entry name" value="DNA_pol3_chi"/>
</dbReference>
<dbReference type="PANTHER" id="PTHR38767:SF1">
    <property type="entry name" value="DNA POLYMERASE III SUBUNIT CHI"/>
    <property type="match status" value="1"/>
</dbReference>
<dbReference type="NCBIfam" id="NF004347">
    <property type="entry name" value="PRK05728.1-4"/>
    <property type="match status" value="1"/>
</dbReference>
<proteinExistence type="predicted"/>
<dbReference type="GO" id="GO:0032298">
    <property type="term" value="P:positive regulation of DNA-templated DNA replication initiation"/>
    <property type="evidence" value="ECO:0007669"/>
    <property type="project" value="TreeGrafter"/>
</dbReference>
<accession>A0A846MUW2</accession>
<dbReference type="GO" id="GO:0003887">
    <property type="term" value="F:DNA-directed DNA polymerase activity"/>
    <property type="evidence" value="ECO:0007669"/>
    <property type="project" value="UniProtKB-EC"/>
</dbReference>
<dbReference type="PANTHER" id="PTHR38767">
    <property type="entry name" value="DNA POLYMERASE III SUBUNIT CHI"/>
    <property type="match status" value="1"/>
</dbReference>
<dbReference type="Proteomes" id="UP000570514">
    <property type="component" value="Unassembled WGS sequence"/>
</dbReference>
<dbReference type="Pfam" id="PF04364">
    <property type="entry name" value="DNA_pol3_chi"/>
    <property type="match status" value="1"/>
</dbReference>
<dbReference type="EMBL" id="JAASRM010000001">
    <property type="protein sequence ID" value="NIK87015.1"/>
    <property type="molecule type" value="Genomic_DNA"/>
</dbReference>
<dbReference type="Gene3D" id="3.40.50.10110">
    <property type="entry name" value="DNA polymerase III subunit chi"/>
    <property type="match status" value="1"/>
</dbReference>
<dbReference type="SUPFAM" id="SSF102400">
    <property type="entry name" value="DNA polymerase III chi subunit"/>
    <property type="match status" value="1"/>
</dbReference>
<reference evidence="1 2" key="1">
    <citation type="submission" date="2020-03" db="EMBL/GenBank/DDBJ databases">
        <title>Genomic Encyclopedia of Type Strains, Phase IV (KMG-IV): sequencing the most valuable type-strain genomes for metagenomic binning, comparative biology and taxonomic classification.</title>
        <authorList>
            <person name="Goeker M."/>
        </authorList>
    </citation>
    <scope>NUCLEOTIDE SEQUENCE [LARGE SCALE GENOMIC DNA]</scope>
    <source>
        <strain evidence="1 2">DSM 19867</strain>
    </source>
</reference>
<keyword evidence="1" id="KW-0808">Transferase</keyword>
<gene>
    <name evidence="1" type="ORF">FHS83_000333</name>
</gene>
<sequence>MAETLFYHLERRSLEDVLPGLVEKSLERGWKVLIKCESADRADALDTLLWTFNDGFLPHAQLGDGTASRQPVLITVEEGNPNAAAILFLTGGAVPPDWCGAMASELTRIVLLFDGRDEEALAGARAAWKAAKAGGHEVTYWKESPSGRWEKQA</sequence>
<dbReference type="InterPro" id="IPR036768">
    <property type="entry name" value="PolIII_chi_sf"/>
</dbReference>
<evidence type="ECO:0000313" key="2">
    <source>
        <dbReference type="Proteomes" id="UP000570514"/>
    </source>
</evidence>
<protein>
    <submittedName>
        <fullName evidence="1">DNA polymerase-3 subunit chi</fullName>
        <ecNumber evidence="1">2.7.7.7</ecNumber>
    </submittedName>
</protein>
<comment type="caution">
    <text evidence="1">The sequence shown here is derived from an EMBL/GenBank/DDBJ whole genome shotgun (WGS) entry which is preliminary data.</text>
</comment>
<dbReference type="GO" id="GO:0003677">
    <property type="term" value="F:DNA binding"/>
    <property type="evidence" value="ECO:0007669"/>
    <property type="project" value="InterPro"/>
</dbReference>